<evidence type="ECO:0000256" key="1">
    <source>
        <dbReference type="ARBA" id="ARBA00004123"/>
    </source>
</evidence>
<dbReference type="Pfam" id="PF10996">
    <property type="entry name" value="Beta-Casp"/>
    <property type="match status" value="1"/>
</dbReference>
<dbReference type="InterPro" id="IPR011108">
    <property type="entry name" value="RMMBL"/>
</dbReference>
<dbReference type="InterPro" id="IPR027075">
    <property type="entry name" value="CPSF2"/>
</dbReference>
<dbReference type="CDD" id="cd16293">
    <property type="entry name" value="CPSF2-like_MBL-fold"/>
    <property type="match status" value="1"/>
</dbReference>
<dbReference type="PANTHER" id="PTHR45922:SF1">
    <property type="entry name" value="CLEAVAGE AND POLYADENYLATION SPECIFICITY FACTOR SUBUNIT 2"/>
    <property type="match status" value="1"/>
</dbReference>
<keyword evidence="3 4" id="KW-0539">Nucleus</keyword>
<keyword evidence="4" id="KW-0694">RNA-binding</keyword>
<evidence type="ECO:0000256" key="4">
    <source>
        <dbReference type="RuleBase" id="RU365006"/>
    </source>
</evidence>
<comment type="subcellular location">
    <subcellularLocation>
        <location evidence="1 4">Nucleus</location>
    </subcellularLocation>
</comment>
<dbReference type="Gene3D" id="3.60.15.10">
    <property type="entry name" value="Ribonuclease Z/Hydroxyacylglutathione hydrolase-like"/>
    <property type="match status" value="1"/>
</dbReference>
<evidence type="ECO:0000256" key="3">
    <source>
        <dbReference type="ARBA" id="ARBA00023242"/>
    </source>
</evidence>
<dbReference type="AlphaFoldDB" id="A0A9W7YHS1"/>
<protein>
    <recommendedName>
        <fullName evidence="4">Cleavage and polyadenylation specificity factor subunit 2</fullName>
    </recommendedName>
    <alternativeName>
        <fullName evidence="4">Cleavage and polyadenylation specificity factor 100 kDa subunit</fullName>
    </alternativeName>
</protein>
<dbReference type="Pfam" id="PF07521">
    <property type="entry name" value="RMMBL"/>
    <property type="match status" value="1"/>
</dbReference>
<dbReference type="Pfam" id="PF13299">
    <property type="entry name" value="CPSF100_C"/>
    <property type="match status" value="1"/>
</dbReference>
<dbReference type="Pfam" id="PF16661">
    <property type="entry name" value="Lactamase_B_6"/>
    <property type="match status" value="1"/>
</dbReference>
<dbReference type="GO" id="GO:0005847">
    <property type="term" value="C:mRNA cleavage and polyadenylation specificity factor complex"/>
    <property type="evidence" value="ECO:0007669"/>
    <property type="project" value="InterPro"/>
</dbReference>
<proteinExistence type="inferred from homology"/>
<organism evidence="6 7">
    <name type="scientific">Coemansia biformis</name>
    <dbReference type="NCBI Taxonomy" id="1286918"/>
    <lineage>
        <taxon>Eukaryota</taxon>
        <taxon>Fungi</taxon>
        <taxon>Fungi incertae sedis</taxon>
        <taxon>Zoopagomycota</taxon>
        <taxon>Kickxellomycotina</taxon>
        <taxon>Kickxellomycetes</taxon>
        <taxon>Kickxellales</taxon>
        <taxon>Kickxellaceae</taxon>
        <taxon>Coemansia</taxon>
    </lineage>
</organism>
<dbReference type="Gene3D" id="3.40.50.10890">
    <property type="match status" value="1"/>
</dbReference>
<dbReference type="OrthoDB" id="64353at2759"/>
<dbReference type="InterPro" id="IPR001279">
    <property type="entry name" value="Metallo-B-lactamas"/>
</dbReference>
<dbReference type="InterPro" id="IPR025069">
    <property type="entry name" value="Cpsf2_C"/>
</dbReference>
<evidence type="ECO:0000313" key="6">
    <source>
        <dbReference type="EMBL" id="KAJ1734725.1"/>
    </source>
</evidence>
<dbReference type="SMART" id="SM01027">
    <property type="entry name" value="Beta-Casp"/>
    <property type="match status" value="1"/>
</dbReference>
<keyword evidence="2 4" id="KW-0507">mRNA processing</keyword>
<evidence type="ECO:0000259" key="5">
    <source>
        <dbReference type="SMART" id="SM01027"/>
    </source>
</evidence>
<dbReference type="InterPro" id="IPR035639">
    <property type="entry name" value="CPSF2_MBL"/>
</dbReference>
<evidence type="ECO:0000313" key="7">
    <source>
        <dbReference type="Proteomes" id="UP001143981"/>
    </source>
</evidence>
<dbReference type="InterPro" id="IPR036866">
    <property type="entry name" value="RibonucZ/Hydroxyglut_hydro"/>
</dbReference>
<dbReference type="SUPFAM" id="SSF56281">
    <property type="entry name" value="Metallo-hydrolase/oxidoreductase"/>
    <property type="match status" value="1"/>
</dbReference>
<comment type="caution">
    <text evidence="6">The sequence shown here is derived from an EMBL/GenBank/DDBJ whole genome shotgun (WGS) entry which is preliminary data.</text>
</comment>
<dbReference type="EMBL" id="JANBOI010000060">
    <property type="protein sequence ID" value="KAJ1734725.1"/>
    <property type="molecule type" value="Genomic_DNA"/>
</dbReference>
<dbReference type="GO" id="GO:0006398">
    <property type="term" value="P:mRNA 3'-end processing by stem-loop binding and cleavage"/>
    <property type="evidence" value="ECO:0007669"/>
    <property type="project" value="InterPro"/>
</dbReference>
<dbReference type="InterPro" id="IPR022712">
    <property type="entry name" value="Beta_Casp"/>
</dbReference>
<sequence>MSNALQFTAISGANSEDAVCYILEIDDAKILLDCGSYEDYAGEGLAQLQRVAPQVDAVLLSHPDLAHVGAYALAYSQYGLTCAAYATQATQMMGRLCMLDVVKTLAAREEFSLFDEKDVDAAFESVTALQYFQPKALPGKHSGIVITAHSAGHTIGGTIWTISNGAEVVLYALDFNHMKEGHLNRSSLMEGGLGMVNQRLMRPTLLITDSYNALYSLPTRKQRIECFLGSVGDVIKHGGNVLIPVDSAARVLEVAHILNDWWPHDKMRRDTHVLCLLSGYGRRVRSFAQSLVGWMSGGIESQMSDRDAKPFDLRYVTIVQSLEELDRRVRKDSRPRGRSRRAVVLAPLEGMSTGLSQELFLRWAGDRKNAVILPQRGPPSSLARQLYTRWWDRTQTRRTGGSNDSSADASSVVQLAPPVRLSRSTISVTVKKRVQLEGEELDNWIVQEKRRKEQEAAREALLKRKRDMLDDDDVSSASESDDDATERRIGMAAAIGDVSAVAFSEIDLETERLLSGQSFDLYVRGRGPVRGLYLENKSYCMFPFQEMNRRTDEYGEIYELEKYMVKLDTDDATLALDADKPYESDDGGKKESRPTKAVVEERRVQLNCQLSFVDIEGRADGTSVRNILALVMPKRLVIVHGSSAGTKALADYCRDPGVQVTKEIYTPRVGEILNVSSGVNVYRSRLTDTLFKQVRMASVQDSMVGFVSGRVRYAQGDQVPTLDRDGTGLQSAWHPTVLVGDPRLSALRSVLGKQGITALFDSEGSLVCNNVVAIRRGAGKHGGPDTLQVLGNPSADYYHIRAVVYSHFAAL</sequence>
<feature type="domain" description="Beta-Casp" evidence="5">
    <location>
        <begin position="251"/>
        <end position="386"/>
    </location>
</feature>
<dbReference type="GO" id="GO:0003723">
    <property type="term" value="F:RNA binding"/>
    <property type="evidence" value="ECO:0007669"/>
    <property type="project" value="UniProtKB-KW"/>
</dbReference>
<name>A0A9W7YHS1_9FUNG</name>
<keyword evidence="7" id="KW-1185">Reference proteome</keyword>
<evidence type="ECO:0000256" key="2">
    <source>
        <dbReference type="ARBA" id="ARBA00022664"/>
    </source>
</evidence>
<dbReference type="Proteomes" id="UP001143981">
    <property type="component" value="Unassembled WGS sequence"/>
</dbReference>
<reference evidence="6" key="1">
    <citation type="submission" date="2022-07" db="EMBL/GenBank/DDBJ databases">
        <title>Phylogenomic reconstructions and comparative analyses of Kickxellomycotina fungi.</title>
        <authorList>
            <person name="Reynolds N.K."/>
            <person name="Stajich J.E."/>
            <person name="Barry K."/>
            <person name="Grigoriev I.V."/>
            <person name="Crous P."/>
            <person name="Smith M.E."/>
        </authorList>
    </citation>
    <scope>NUCLEOTIDE SEQUENCE</scope>
    <source>
        <strain evidence="6">BCRC 34381</strain>
    </source>
</reference>
<comment type="similarity">
    <text evidence="4">Belongs to the metallo-beta-lactamase superfamily. RNA-metabolizing metallo-beta-lactamase-like family. CPSF2/YSH1 subfamily.</text>
</comment>
<gene>
    <name evidence="6" type="ORF">LPJ61_000927</name>
</gene>
<accession>A0A9W7YHS1</accession>
<dbReference type="PANTHER" id="PTHR45922">
    <property type="entry name" value="CLEAVAGE AND POLYADENYLATION SPECIFICITY FACTOR SUBUNIT 2"/>
    <property type="match status" value="1"/>
</dbReference>